<dbReference type="RefSeq" id="WP_052082117.1">
    <property type="nucleotide sequence ID" value="NZ_CAOMJD010000016.1"/>
</dbReference>
<dbReference type="OrthoDB" id="9788068at2"/>
<evidence type="ECO:0000313" key="3">
    <source>
        <dbReference type="EMBL" id="TLD78215.1"/>
    </source>
</evidence>
<reference evidence="3 4" key="1">
    <citation type="journal article" date="2014" name="Genome Announc.">
        <title>Draft genome sequences of eight enterohepatic helicobacter species isolated from both laboratory and wild rodents.</title>
        <authorList>
            <person name="Sheh A."/>
            <person name="Shen Z."/>
            <person name="Fox J.G."/>
        </authorList>
    </citation>
    <scope>NUCLEOTIDE SEQUENCE [LARGE SCALE GENOMIC DNA]</scope>
    <source>
        <strain evidence="3 4">MIT 98-6810</strain>
    </source>
</reference>
<dbReference type="EMBL" id="JRPF02000008">
    <property type="protein sequence ID" value="TLD78215.1"/>
    <property type="molecule type" value="Genomic_DNA"/>
</dbReference>
<dbReference type="STRING" id="76936.BN2458_PEG1809"/>
<evidence type="ECO:0000313" key="2">
    <source>
        <dbReference type="EMBL" id="CUU40692.1"/>
    </source>
</evidence>
<reference evidence="2" key="2">
    <citation type="submission" date="2015-11" db="EMBL/GenBank/DDBJ databases">
        <authorList>
            <person name="Zhang Y."/>
            <person name="Guo Z."/>
        </authorList>
    </citation>
    <scope>NUCLEOTIDE SEQUENCE</scope>
    <source>
        <strain evidence="2">1</strain>
    </source>
</reference>
<keyword evidence="2" id="KW-0378">Hydrolase</keyword>
<dbReference type="Proteomes" id="UP000029925">
    <property type="component" value="Unassembled WGS sequence"/>
</dbReference>
<dbReference type="GeneID" id="96895062"/>
<evidence type="ECO:0000313" key="5">
    <source>
        <dbReference type="Proteomes" id="UP000064525"/>
    </source>
</evidence>
<dbReference type="AlphaFoldDB" id="A0A0S4PZ57"/>
<gene>
    <name evidence="2" type="ORF">BN2458_PEG1809</name>
    <name evidence="3" type="ORF">LS75_007105</name>
</gene>
<reference evidence="5" key="3">
    <citation type="submission" date="2015-11" db="EMBL/GenBank/DDBJ databases">
        <authorList>
            <person name="Anvar S.Y."/>
        </authorList>
    </citation>
    <scope>NUCLEOTIDE SEQUENCE [LARGE SCALE GENOMIC DNA]</scope>
</reference>
<keyword evidence="4" id="KW-1185">Reference proteome</keyword>
<feature type="compositionally biased region" description="Basic residues" evidence="1">
    <location>
        <begin position="53"/>
        <end position="69"/>
    </location>
</feature>
<dbReference type="PIRSF" id="PIRSF001220">
    <property type="entry name" value="L-ASNase_gatD"/>
    <property type="match status" value="1"/>
</dbReference>
<sequence length="77" mass="8175">MSFSVNDLDSLPRVEILGSYAGDGLATAAKALIEQGTRGLVIAGSGAGSIHAHHKSALKKAHQRGRGSRYKFEDKLR</sequence>
<dbReference type="PIRSF" id="PIRSF500176">
    <property type="entry name" value="L_ASNase"/>
    <property type="match status" value="1"/>
</dbReference>
<dbReference type="InterPro" id="IPR027473">
    <property type="entry name" value="L-asparaginase_C"/>
</dbReference>
<feature type="region of interest" description="Disordered" evidence="1">
    <location>
        <begin position="53"/>
        <end position="77"/>
    </location>
</feature>
<dbReference type="SUPFAM" id="SSF53774">
    <property type="entry name" value="Glutaminase/Asparaginase"/>
    <property type="match status" value="1"/>
</dbReference>
<dbReference type="Gene3D" id="3.40.50.40">
    <property type="match status" value="1"/>
</dbReference>
<dbReference type="EMBL" id="LN907858">
    <property type="protein sequence ID" value="CUU40692.1"/>
    <property type="molecule type" value="Genomic_DNA"/>
</dbReference>
<dbReference type="Proteomes" id="UP000064525">
    <property type="component" value="Chromosome I"/>
</dbReference>
<dbReference type="EC" id="3.5.1.1" evidence="2"/>
<evidence type="ECO:0000313" key="4">
    <source>
        <dbReference type="Proteomes" id="UP000029925"/>
    </source>
</evidence>
<evidence type="ECO:0000256" key="1">
    <source>
        <dbReference type="SAM" id="MobiDB-lite"/>
    </source>
</evidence>
<protein>
    <submittedName>
        <fullName evidence="2">L-asparaginase</fullName>
        <ecNumber evidence="2">3.5.1.1</ecNumber>
    </submittedName>
</protein>
<accession>A0A0S4PZ57</accession>
<dbReference type="InterPro" id="IPR006034">
    <property type="entry name" value="Asparaginase/glutaminase-like"/>
</dbReference>
<dbReference type="InterPro" id="IPR036152">
    <property type="entry name" value="Asp/glu_Ase-like_sf"/>
</dbReference>
<dbReference type="GO" id="GO:0004067">
    <property type="term" value="F:asparaginase activity"/>
    <property type="evidence" value="ECO:0007669"/>
    <property type="project" value="UniProtKB-EC"/>
</dbReference>
<dbReference type="KEGG" id="hty:BN2458_PEG1809"/>
<name>A0A0S4PZ57_9HELI</name>
<organism evidence="2 5">
    <name type="scientific">Helicobacter typhlonius</name>
    <dbReference type="NCBI Taxonomy" id="76936"/>
    <lineage>
        <taxon>Bacteria</taxon>
        <taxon>Pseudomonadati</taxon>
        <taxon>Campylobacterota</taxon>
        <taxon>Epsilonproteobacteria</taxon>
        <taxon>Campylobacterales</taxon>
        <taxon>Helicobacteraceae</taxon>
        <taxon>Helicobacter</taxon>
    </lineage>
</organism>
<proteinExistence type="predicted"/>